<dbReference type="InterPro" id="IPR051685">
    <property type="entry name" value="Ycf3/AcsC/BcsC/TPR_MFPF"/>
</dbReference>
<name>A0A1Z3HST1_9CYAN</name>
<dbReference type="OrthoDB" id="581415at2"/>
<dbReference type="InterPro" id="IPR011990">
    <property type="entry name" value="TPR-like_helical_dom_sf"/>
</dbReference>
<organism evidence="5 6">
    <name type="scientific">Halomicronema hongdechloris C2206</name>
    <dbReference type="NCBI Taxonomy" id="1641165"/>
    <lineage>
        <taxon>Bacteria</taxon>
        <taxon>Bacillati</taxon>
        <taxon>Cyanobacteriota</taxon>
        <taxon>Cyanophyceae</taxon>
        <taxon>Nodosilineales</taxon>
        <taxon>Nodosilineaceae</taxon>
        <taxon>Halomicronema</taxon>
    </lineage>
</organism>
<dbReference type="PROSITE" id="PS50005">
    <property type="entry name" value="TPR"/>
    <property type="match status" value="2"/>
</dbReference>
<feature type="repeat" description="TPR" evidence="3">
    <location>
        <begin position="184"/>
        <end position="217"/>
    </location>
</feature>
<feature type="region of interest" description="Disordered" evidence="4">
    <location>
        <begin position="255"/>
        <end position="287"/>
    </location>
</feature>
<feature type="repeat" description="TPR" evidence="3">
    <location>
        <begin position="108"/>
        <end position="141"/>
    </location>
</feature>
<dbReference type="Pfam" id="PF13181">
    <property type="entry name" value="TPR_8"/>
    <property type="match status" value="2"/>
</dbReference>
<dbReference type="AlphaFoldDB" id="A0A1Z3HST1"/>
<evidence type="ECO:0000256" key="3">
    <source>
        <dbReference type="PROSITE-ProRule" id="PRU00339"/>
    </source>
</evidence>
<dbReference type="PANTHER" id="PTHR44943">
    <property type="entry name" value="CELLULOSE SYNTHASE OPERON PROTEIN C"/>
    <property type="match status" value="1"/>
</dbReference>
<dbReference type="SUPFAM" id="SSF48452">
    <property type="entry name" value="TPR-like"/>
    <property type="match status" value="1"/>
</dbReference>
<dbReference type="Gene3D" id="1.25.40.10">
    <property type="entry name" value="Tetratricopeptide repeat domain"/>
    <property type="match status" value="2"/>
</dbReference>
<gene>
    <name evidence="5" type="ORF">XM38_043230</name>
</gene>
<dbReference type="Pfam" id="PF13424">
    <property type="entry name" value="TPR_12"/>
    <property type="match status" value="1"/>
</dbReference>
<dbReference type="Proteomes" id="UP000191901">
    <property type="component" value="Chromosome"/>
</dbReference>
<dbReference type="SMART" id="SM00028">
    <property type="entry name" value="TPR"/>
    <property type="match status" value="3"/>
</dbReference>
<evidence type="ECO:0000256" key="2">
    <source>
        <dbReference type="ARBA" id="ARBA00022803"/>
    </source>
</evidence>
<protein>
    <submittedName>
        <fullName evidence="5">Tetratricopeptide repeat domain protein</fullName>
    </submittedName>
</protein>
<keyword evidence="2 3" id="KW-0802">TPR repeat</keyword>
<dbReference type="EMBL" id="CP021983">
    <property type="protein sequence ID" value="ASC73358.1"/>
    <property type="molecule type" value="Genomic_DNA"/>
</dbReference>
<keyword evidence="6" id="KW-1185">Reference proteome</keyword>
<evidence type="ECO:0000313" key="5">
    <source>
        <dbReference type="EMBL" id="ASC73358.1"/>
    </source>
</evidence>
<reference evidence="5 6" key="1">
    <citation type="journal article" date="2016" name="Biochim. Biophys. Acta">
        <title>Characterization of red-shifted phycobilisomes isolated from the chlorophyll f-containing cyanobacterium Halomicronema hongdechloris.</title>
        <authorList>
            <person name="Li Y."/>
            <person name="Lin Y."/>
            <person name="Garvey C.J."/>
            <person name="Birch D."/>
            <person name="Corkery R.W."/>
            <person name="Loughlin P.C."/>
            <person name="Scheer H."/>
            <person name="Willows R.D."/>
            <person name="Chen M."/>
        </authorList>
    </citation>
    <scope>NUCLEOTIDE SEQUENCE [LARGE SCALE GENOMIC DNA]</scope>
    <source>
        <strain evidence="5 6">C2206</strain>
    </source>
</reference>
<dbReference type="STRING" id="1641165.XM38_03330"/>
<dbReference type="PANTHER" id="PTHR44943:SF8">
    <property type="entry name" value="TPR REPEAT-CONTAINING PROTEIN MJ0263"/>
    <property type="match status" value="1"/>
</dbReference>
<dbReference type="RefSeq" id="WP_080805898.1">
    <property type="nucleotide sequence ID" value="NZ_CP021983.2"/>
</dbReference>
<accession>A0A1Z3HST1</accession>
<proteinExistence type="predicted"/>
<evidence type="ECO:0000256" key="4">
    <source>
        <dbReference type="SAM" id="MobiDB-lite"/>
    </source>
</evidence>
<evidence type="ECO:0000256" key="1">
    <source>
        <dbReference type="ARBA" id="ARBA00022737"/>
    </source>
</evidence>
<dbReference type="KEGG" id="hhg:XM38_043230"/>
<keyword evidence="1" id="KW-0677">Repeat</keyword>
<evidence type="ECO:0000313" key="6">
    <source>
        <dbReference type="Proteomes" id="UP000191901"/>
    </source>
</evidence>
<dbReference type="InterPro" id="IPR019734">
    <property type="entry name" value="TPR_rpt"/>
</dbReference>
<sequence length="287" mass="30779">MALKRNRWLVGGVLVVALGALLALSLLPIIGSIGDTPVTSNSSASQPTNEEARAELESRAKGYELVLEREPDNQTALRGLLETRIQLGDMEGVLAPLEKLAELNPDVSDYRILLGQTRQRLGDLEGAAQAYREVLDKTPGNMNALQGLVVLLLQQERPQAAIGLLQDTLKLTEADDSSNQIDKISVQLLLGQVYVEEARYEEALDLYDQAIAAAGQDFRPVLAKALVLKEMGQPEEAQALFDQALAMAPDRFQDQIEQLAAGGSEPADTLEAPAPEADSSGAAAGNE</sequence>